<dbReference type="InterPro" id="IPR010905">
    <property type="entry name" value="Glyco_hydro_88"/>
</dbReference>
<evidence type="ECO:0000313" key="5">
    <source>
        <dbReference type="Proteomes" id="UP000000517"/>
    </source>
</evidence>
<dbReference type="PANTHER" id="PTHR33886">
    <property type="entry name" value="UNSATURATED RHAMNOGALACTURONAN HYDROLASE (EUROFUNG)"/>
    <property type="match status" value="1"/>
</dbReference>
<gene>
    <name evidence="3" type="ordered locus">Fisuc_2674</name>
    <name evidence="4" type="ordered locus">FSU_3242</name>
</gene>
<keyword evidence="4" id="KW-0808">Transferase</keyword>
<dbReference type="Gene3D" id="3.90.550.10">
    <property type="entry name" value="Spore Coat Polysaccharide Biosynthesis Protein SpsA, Chain A"/>
    <property type="match status" value="1"/>
</dbReference>
<reference evidence="4" key="3">
    <citation type="submission" date="2010-08" db="EMBL/GenBank/DDBJ databases">
        <authorList>
            <person name="Durkin A.S."/>
            <person name="Nelson K.E."/>
            <person name="Morrison M."/>
            <person name="Forsberg C.W."/>
            <person name="Wilson D.B."/>
            <person name="Russell J.B."/>
            <person name="Cann I.K.O."/>
            <person name="Mackie R.I."/>
            <person name="White B.A."/>
        </authorList>
    </citation>
    <scope>NUCLEOTIDE SEQUENCE</scope>
    <source>
        <strain evidence="4">S85</strain>
    </source>
</reference>
<keyword evidence="6" id="KW-1185">Reference proteome</keyword>
<dbReference type="RefSeq" id="WP_014547270.1">
    <property type="nucleotide sequence ID" value="NC_013410.1"/>
</dbReference>
<dbReference type="SUPFAM" id="SSF48208">
    <property type="entry name" value="Six-hairpin glycosidases"/>
    <property type="match status" value="1"/>
</dbReference>
<dbReference type="InterPro" id="IPR008928">
    <property type="entry name" value="6-hairpin_glycosidase_sf"/>
</dbReference>
<dbReference type="PANTHER" id="PTHR33886:SF8">
    <property type="entry name" value="UNSATURATED RHAMNOGALACTURONAN HYDROLASE (EUROFUNG)"/>
    <property type="match status" value="1"/>
</dbReference>
<dbReference type="InterPro" id="IPR029044">
    <property type="entry name" value="Nucleotide-diphossugar_trans"/>
</dbReference>
<dbReference type="SUPFAM" id="SSF53448">
    <property type="entry name" value="Nucleotide-diphospho-sugar transferases"/>
    <property type="match status" value="1"/>
</dbReference>
<dbReference type="STRING" id="59374.FSU_3242"/>
<reference evidence="5" key="2">
    <citation type="submission" date="2010-08" db="EMBL/GenBank/DDBJ databases">
        <title>Complete sequence of Fibrobacter succinogenes subsp. succinogenes S85.</title>
        <authorList>
            <person name="Durkin A.S."/>
            <person name="Nelson K.E."/>
            <person name="Morrison M."/>
            <person name="Forsberg C.W."/>
            <person name="Wilson D.B."/>
            <person name="Russell J.B."/>
            <person name="Cann I.K.O."/>
            <person name="Mackie R.I."/>
            <person name="White B.A."/>
        </authorList>
    </citation>
    <scope>NUCLEOTIDE SEQUENCE [LARGE SCALE GENOMIC DNA]</scope>
    <source>
        <strain evidence="5">ATCC 19169 / S85</strain>
    </source>
</reference>
<dbReference type="Proteomes" id="UP000000517">
    <property type="component" value="Chromosome"/>
</dbReference>
<feature type="transmembrane region" description="Helical" evidence="2">
    <location>
        <begin position="341"/>
        <end position="358"/>
    </location>
</feature>
<dbReference type="InterPro" id="IPR052043">
    <property type="entry name" value="PolySaccharide_Degr_Enz"/>
</dbReference>
<proteinExistence type="predicted"/>
<evidence type="ECO:0000256" key="2">
    <source>
        <dbReference type="SAM" id="Phobius"/>
    </source>
</evidence>
<dbReference type="EMBL" id="CP002158">
    <property type="protein sequence ID" value="ADL25294.1"/>
    <property type="molecule type" value="Genomic_DNA"/>
</dbReference>
<keyword evidence="1" id="KW-0378">Hydrolase</keyword>
<dbReference type="GO" id="GO:0005975">
    <property type="term" value="P:carbohydrate metabolic process"/>
    <property type="evidence" value="ECO:0007669"/>
    <property type="project" value="InterPro"/>
</dbReference>
<accession>C9RMM5</accession>
<dbReference type="GO" id="GO:0016787">
    <property type="term" value="F:hydrolase activity"/>
    <property type="evidence" value="ECO:0007669"/>
    <property type="project" value="UniProtKB-KW"/>
</dbReference>
<protein>
    <submittedName>
        <fullName evidence="4">Glycosyltransferase domain protein</fullName>
    </submittedName>
</protein>
<dbReference type="Gene3D" id="1.50.10.10">
    <property type="match status" value="1"/>
</dbReference>
<keyword evidence="2" id="KW-0812">Transmembrane</keyword>
<organism evidence="4 5">
    <name type="scientific">Fibrobacter succinogenes (strain ATCC 19169 / S85)</name>
    <dbReference type="NCBI Taxonomy" id="59374"/>
    <lineage>
        <taxon>Bacteria</taxon>
        <taxon>Pseudomonadati</taxon>
        <taxon>Fibrobacterota</taxon>
        <taxon>Fibrobacteria</taxon>
        <taxon>Fibrobacterales</taxon>
        <taxon>Fibrobacteraceae</taxon>
        <taxon>Fibrobacter</taxon>
    </lineage>
</organism>
<keyword evidence="2" id="KW-0472">Membrane</keyword>
<keyword evidence="2" id="KW-1133">Transmembrane helix</keyword>
<dbReference type="AlphaFoldDB" id="C9RMM5"/>
<dbReference type="EMBL" id="CP001792">
    <property type="protein sequence ID" value="ACX76257.1"/>
    <property type="molecule type" value="Genomic_DNA"/>
</dbReference>
<evidence type="ECO:0000313" key="3">
    <source>
        <dbReference type="EMBL" id="ACX76257.1"/>
    </source>
</evidence>
<dbReference type="HOGENOM" id="CLU_440587_0_0_0"/>
<evidence type="ECO:0000313" key="6">
    <source>
        <dbReference type="Proteomes" id="UP000001497"/>
    </source>
</evidence>
<dbReference type="InterPro" id="IPR012341">
    <property type="entry name" value="6hp_glycosidase-like_sf"/>
</dbReference>
<dbReference type="eggNOG" id="COG0463">
    <property type="taxonomic scope" value="Bacteria"/>
</dbReference>
<reference evidence="3 6" key="1">
    <citation type="submission" date="2009-10" db="EMBL/GenBank/DDBJ databases">
        <title>Complete sequence of Fibrobacter succinogenes subsp. succinogenes S85.</title>
        <authorList>
            <consortium name="US DOE Joint Genome Institute"/>
            <person name="Lucas S."/>
            <person name="Copeland A."/>
            <person name="Lapidus A."/>
            <person name="Glavina del Rio T."/>
            <person name="Tice H."/>
            <person name="Bruce D."/>
            <person name="Goodwin L."/>
            <person name="Pitluck S."/>
            <person name="Chertkov O."/>
            <person name="Detter J.C."/>
            <person name="Han C."/>
            <person name="Tapia R."/>
            <person name="Larimer F."/>
            <person name="Land M."/>
            <person name="Hauser L."/>
            <person name="Kyrpides N."/>
            <person name="Mikhailova N."/>
            <person name="Weimer P.J."/>
            <person name="Stevenson D.M."/>
            <person name="Boyum J."/>
            <person name="Brumm P.I."/>
            <person name="Mead D."/>
        </authorList>
    </citation>
    <scope>NUCLEOTIDE SEQUENCE [LARGE SCALE GENOMIC DNA]</scope>
    <source>
        <strain evidence="6">ATCC 19169 / S85</strain>
        <strain evidence="3">S85</strain>
    </source>
</reference>
<dbReference type="OrthoDB" id="199095at2"/>
<dbReference type="Proteomes" id="UP000001497">
    <property type="component" value="Chromosome"/>
</dbReference>
<sequence length="620" mass="72265">MNENIYKVLIRCFTYNQSDFILDALNGFIMQKTKFPYLIAIVDDASTDGEQNVIQNYISENFNLNYSKDEEYAKITCAQHKDNLNCFIIFFALKFNHYKNKIGFKRVEYLKEWIEKSEYMAFCEGDDYWTDELKLQTQVEFLDAHREYMACFHNATIKWEGQNRPDEMMCDFKTGDFSTAKIFEKWQLPLASLLIRKEVDSSDSYKKLIAEFRGGFCHFIAASLIGKVYGFSNCWSVYRKNAGGISNSMSYGLCSFLNVRYAIASGDRDALEVMLKRIHFASIFVAYIKGDIYAKKLLSLVRKDRLFLLIKEFIQFVLVWLPKMVIKKLFRFIDRVLNRNLLLFLCIIIGLFGFNQLFPSVLKSYYEKTFTPLNVSDEVAFESLLRNNVYDVIDRESWSKHPLAGTGSLIKRLRSKVPVWEYGEYGLLLHYAFSYAKNKNDAALLALIKQKFDNALENEFRVKRSDQIAYGNVALDLFDMYHDDKYRTFATEISQMVKEAVQRDGLFLYREGSKEQHVDAIGLTVPFLVNYSKVFNDSVIYQVAYDMVNDYVKFGVDYLTGIPAQTYDLTTHVKLNHANWGRGISWFLLGTQEVELQNENEKKTFTNIRQCIAFKPKAFV</sequence>
<evidence type="ECO:0000256" key="1">
    <source>
        <dbReference type="ARBA" id="ARBA00022801"/>
    </source>
</evidence>
<dbReference type="eggNOG" id="COG4225">
    <property type="taxonomic scope" value="Bacteria"/>
</dbReference>
<dbReference type="GO" id="GO:0016740">
    <property type="term" value="F:transferase activity"/>
    <property type="evidence" value="ECO:0007669"/>
    <property type="project" value="UniProtKB-KW"/>
</dbReference>
<dbReference type="Pfam" id="PF07470">
    <property type="entry name" value="Glyco_hydro_88"/>
    <property type="match status" value="1"/>
</dbReference>
<dbReference type="CAZy" id="GT2">
    <property type="family name" value="Glycosyltransferase Family 2"/>
</dbReference>
<dbReference type="KEGG" id="fsc:FSU_3242"/>
<dbReference type="KEGG" id="fsu:Fisuc_2674"/>
<name>C9RMM5_FIBSS</name>
<evidence type="ECO:0000313" key="4">
    <source>
        <dbReference type="EMBL" id="ADL25294.1"/>
    </source>
</evidence>